<dbReference type="GeneID" id="5971469"/>
<name>Q0UVN7_PHANO</name>
<dbReference type="KEGG" id="pno:SNOG_04177"/>
<evidence type="ECO:0000313" key="2">
    <source>
        <dbReference type="Proteomes" id="UP000001055"/>
    </source>
</evidence>
<protein>
    <submittedName>
        <fullName evidence="1">Uncharacterized protein</fullName>
    </submittedName>
</protein>
<proteinExistence type="predicted"/>
<evidence type="ECO:0000313" key="1">
    <source>
        <dbReference type="EMBL" id="EAT87937.1"/>
    </source>
</evidence>
<dbReference type="EMBL" id="CH445330">
    <property type="protein sequence ID" value="EAT87937.1"/>
    <property type="molecule type" value="Genomic_DNA"/>
</dbReference>
<accession>Q0UVN7</accession>
<reference evidence="2" key="1">
    <citation type="journal article" date="2007" name="Plant Cell">
        <title>Dothideomycete-plant interactions illuminated by genome sequencing and EST analysis of the wheat pathogen Stagonospora nodorum.</title>
        <authorList>
            <person name="Hane J.K."/>
            <person name="Lowe R.G."/>
            <person name="Solomon P.S."/>
            <person name="Tan K.C."/>
            <person name="Schoch C.L."/>
            <person name="Spatafora J.W."/>
            <person name="Crous P.W."/>
            <person name="Kodira C."/>
            <person name="Birren B.W."/>
            <person name="Galagan J.E."/>
            <person name="Torriani S.F."/>
            <person name="McDonald B.A."/>
            <person name="Oliver R.P."/>
        </authorList>
    </citation>
    <scope>NUCLEOTIDE SEQUENCE [LARGE SCALE GENOMIC DNA]</scope>
    <source>
        <strain evidence="2">SN15 / ATCC MYA-4574 / FGSC 10173</strain>
    </source>
</reference>
<dbReference type="VEuPathDB" id="FungiDB:JI435_041770"/>
<dbReference type="RefSeq" id="XP_001794601.1">
    <property type="nucleotide sequence ID" value="XM_001794549.1"/>
</dbReference>
<dbReference type="AlphaFoldDB" id="Q0UVN7"/>
<dbReference type="InParanoid" id="Q0UVN7"/>
<gene>
    <name evidence="1" type="ORF">SNOG_04177</name>
</gene>
<sequence length="203" mass="22715">MATMRTQATKFGSSHSVYCVFGIKESTLKQEQEKFETLIEHYKMLYPLVGELVEKLEAGLEDEAAWCRIIDFNDRRLACGAELPCYTGDCEAVQLRLTLEQEKFLARFAEQDCRTGEEEAWVHVECTEDDGWAAQCGEGPQNGLSWGRTDDSDEGYETVDGVTSIFAALCPWKREFGSDMIPAIQPVSSHTAHFELPASTAVL</sequence>
<organism evidence="1 2">
    <name type="scientific">Phaeosphaeria nodorum (strain SN15 / ATCC MYA-4574 / FGSC 10173)</name>
    <name type="common">Glume blotch fungus</name>
    <name type="synonym">Parastagonospora nodorum</name>
    <dbReference type="NCBI Taxonomy" id="321614"/>
    <lineage>
        <taxon>Eukaryota</taxon>
        <taxon>Fungi</taxon>
        <taxon>Dikarya</taxon>
        <taxon>Ascomycota</taxon>
        <taxon>Pezizomycotina</taxon>
        <taxon>Dothideomycetes</taxon>
        <taxon>Pleosporomycetidae</taxon>
        <taxon>Pleosporales</taxon>
        <taxon>Pleosporineae</taxon>
        <taxon>Phaeosphaeriaceae</taxon>
        <taxon>Parastagonospora</taxon>
    </lineage>
</organism>
<dbReference type="Proteomes" id="UP000001055">
    <property type="component" value="Unassembled WGS sequence"/>
</dbReference>